<feature type="domain" description="EF-hand" evidence="3">
    <location>
        <begin position="2"/>
        <end position="38"/>
    </location>
</feature>
<dbReference type="Gene3D" id="1.10.238.10">
    <property type="entry name" value="EF-hand"/>
    <property type="match status" value="2"/>
</dbReference>
<evidence type="ECO:0000259" key="3">
    <source>
        <dbReference type="PROSITE" id="PS50222"/>
    </source>
</evidence>
<dbReference type="InterPro" id="IPR011992">
    <property type="entry name" value="EF-hand-dom_pair"/>
</dbReference>
<dbReference type="GO" id="GO:0005509">
    <property type="term" value="F:calcium ion binding"/>
    <property type="evidence" value="ECO:0007669"/>
    <property type="project" value="InterPro"/>
</dbReference>
<dbReference type="InterPro" id="IPR002048">
    <property type="entry name" value="EF_hand_dom"/>
</dbReference>
<evidence type="ECO:0000313" key="5">
    <source>
        <dbReference type="WBParaSite" id="Gr19_v10_g766.t1"/>
    </source>
</evidence>
<dbReference type="PROSITE" id="PS00018">
    <property type="entry name" value="EF_HAND_1"/>
    <property type="match status" value="2"/>
</dbReference>
<evidence type="ECO:0000256" key="2">
    <source>
        <dbReference type="SAM" id="MobiDB-lite"/>
    </source>
</evidence>
<feature type="domain" description="EF-hand" evidence="3">
    <location>
        <begin position="83"/>
        <end position="113"/>
    </location>
</feature>
<dbReference type="InterPro" id="IPR018247">
    <property type="entry name" value="EF_Hand_1_Ca_BS"/>
</dbReference>
<proteinExistence type="predicted"/>
<keyword evidence="1" id="KW-0106">Calcium</keyword>
<dbReference type="Pfam" id="PF13202">
    <property type="entry name" value="EF-hand_5"/>
    <property type="match status" value="2"/>
</dbReference>
<keyword evidence="4" id="KW-1185">Reference proteome</keyword>
<evidence type="ECO:0000313" key="4">
    <source>
        <dbReference type="Proteomes" id="UP000887572"/>
    </source>
</evidence>
<organism evidence="4 5">
    <name type="scientific">Globodera rostochiensis</name>
    <name type="common">Golden nematode worm</name>
    <name type="synonym">Heterodera rostochiensis</name>
    <dbReference type="NCBI Taxonomy" id="31243"/>
    <lineage>
        <taxon>Eukaryota</taxon>
        <taxon>Metazoa</taxon>
        <taxon>Ecdysozoa</taxon>
        <taxon>Nematoda</taxon>
        <taxon>Chromadorea</taxon>
        <taxon>Rhabditida</taxon>
        <taxon>Tylenchina</taxon>
        <taxon>Tylenchomorpha</taxon>
        <taxon>Tylenchoidea</taxon>
        <taxon>Heteroderidae</taxon>
        <taxon>Heteroderinae</taxon>
        <taxon>Globodera</taxon>
    </lineage>
</organism>
<name>A0A914I636_GLORO</name>
<protein>
    <submittedName>
        <fullName evidence="5">EF-hand domain-containing protein</fullName>
    </submittedName>
</protein>
<dbReference type="Proteomes" id="UP000887572">
    <property type="component" value="Unplaced"/>
</dbReference>
<dbReference type="WBParaSite" id="Gr19_v10_g766.t1">
    <property type="protein sequence ID" value="Gr19_v10_g766.t1"/>
    <property type="gene ID" value="Gr19_v10_g766"/>
</dbReference>
<evidence type="ECO:0000256" key="1">
    <source>
        <dbReference type="ARBA" id="ARBA00022837"/>
    </source>
</evidence>
<dbReference type="PROSITE" id="PS50222">
    <property type="entry name" value="EF_HAND_2"/>
    <property type="match status" value="2"/>
</dbReference>
<dbReference type="SUPFAM" id="SSF47473">
    <property type="entry name" value="EF-hand"/>
    <property type="match status" value="1"/>
</dbReference>
<dbReference type="AlphaFoldDB" id="A0A914I636"/>
<sequence>MDLSAQVEELFFKLVDDNNDGIMSVQEYERGLQSLMKGGSAVLDAFSGMEKGRAFEEELRKSIGPKKVAEYDKNGDGWVTLDEMLQQIRVEAQKADTDGDGTISKEELRQHKS</sequence>
<feature type="region of interest" description="Disordered" evidence="2">
    <location>
        <begin position="92"/>
        <end position="113"/>
    </location>
</feature>
<reference evidence="5" key="1">
    <citation type="submission" date="2022-11" db="UniProtKB">
        <authorList>
            <consortium name="WormBaseParasite"/>
        </authorList>
    </citation>
    <scope>IDENTIFICATION</scope>
</reference>
<accession>A0A914I636</accession>